<keyword evidence="3" id="KW-0237">DNA synthesis</keyword>
<sequence>MTERIRTGHGNMYITINFDEQGLPFEIFAALGKAGGCDSAQLEAIARLASLALRSGIPAQEVIEQLRGITCCPAWDTSGGSSILIRSAPDAIAVVLERHPRQKSDEQVHSGEG</sequence>
<dbReference type="Pfam" id="PF12637">
    <property type="entry name" value="TSCPD"/>
    <property type="match status" value="1"/>
</dbReference>
<evidence type="ECO:0000256" key="1">
    <source>
        <dbReference type="ARBA" id="ARBA00007405"/>
    </source>
</evidence>
<evidence type="ECO:0000256" key="3">
    <source>
        <dbReference type="ARBA" id="ARBA00022634"/>
    </source>
</evidence>
<dbReference type="GO" id="GO:0071897">
    <property type="term" value="P:DNA biosynthetic process"/>
    <property type="evidence" value="ECO:0007669"/>
    <property type="project" value="UniProtKB-KW"/>
</dbReference>
<dbReference type="EC" id="1.17.4.1" evidence="2"/>
<protein>
    <recommendedName>
        <fullName evidence="2">ribonucleoside-diphosphate reductase</fullName>
        <ecNumber evidence="2">1.17.4.1</ecNumber>
    </recommendedName>
</protein>
<evidence type="ECO:0000259" key="6">
    <source>
        <dbReference type="Pfam" id="PF12637"/>
    </source>
</evidence>
<gene>
    <name evidence="7" type="ORF">A2940_01495</name>
</gene>
<feature type="domain" description="TSCPD" evidence="6">
    <location>
        <begin position="3"/>
        <end position="99"/>
    </location>
</feature>
<comment type="caution">
    <text evidence="7">The sequence shown here is derived from an EMBL/GenBank/DDBJ whole genome shotgun (WGS) entry which is preliminary data.</text>
</comment>
<name>A0A1G2RP26_9BACT</name>
<evidence type="ECO:0000256" key="5">
    <source>
        <dbReference type="ARBA" id="ARBA00047754"/>
    </source>
</evidence>
<evidence type="ECO:0000313" key="8">
    <source>
        <dbReference type="Proteomes" id="UP000178421"/>
    </source>
</evidence>
<dbReference type="GO" id="GO:0000166">
    <property type="term" value="F:nucleotide binding"/>
    <property type="evidence" value="ECO:0007669"/>
    <property type="project" value="UniProtKB-KW"/>
</dbReference>
<proteinExistence type="inferred from homology"/>
<dbReference type="InterPro" id="IPR024434">
    <property type="entry name" value="TSCPD_dom"/>
</dbReference>
<organism evidence="7 8">
    <name type="scientific">Candidatus Wildermuthbacteria bacterium RIFCSPLOWO2_01_FULL_48_29</name>
    <dbReference type="NCBI Taxonomy" id="1802462"/>
    <lineage>
        <taxon>Bacteria</taxon>
        <taxon>Candidatus Wildermuthiibacteriota</taxon>
    </lineage>
</organism>
<evidence type="ECO:0000313" key="7">
    <source>
        <dbReference type="EMBL" id="OHA73781.1"/>
    </source>
</evidence>
<dbReference type="Proteomes" id="UP000178421">
    <property type="component" value="Unassembled WGS sequence"/>
</dbReference>
<evidence type="ECO:0000256" key="4">
    <source>
        <dbReference type="ARBA" id="ARBA00022741"/>
    </source>
</evidence>
<comment type="catalytic activity">
    <reaction evidence="5">
        <text>a 2'-deoxyribonucleoside 5'-diphosphate + [thioredoxin]-disulfide + H2O = a ribonucleoside 5'-diphosphate + [thioredoxin]-dithiol</text>
        <dbReference type="Rhea" id="RHEA:23252"/>
        <dbReference type="Rhea" id="RHEA-COMP:10698"/>
        <dbReference type="Rhea" id="RHEA-COMP:10700"/>
        <dbReference type="ChEBI" id="CHEBI:15377"/>
        <dbReference type="ChEBI" id="CHEBI:29950"/>
        <dbReference type="ChEBI" id="CHEBI:50058"/>
        <dbReference type="ChEBI" id="CHEBI:57930"/>
        <dbReference type="ChEBI" id="CHEBI:73316"/>
        <dbReference type="EC" id="1.17.4.1"/>
    </reaction>
</comment>
<reference evidence="7 8" key="1">
    <citation type="journal article" date="2016" name="Nat. Commun.">
        <title>Thousands of microbial genomes shed light on interconnected biogeochemical processes in an aquifer system.</title>
        <authorList>
            <person name="Anantharaman K."/>
            <person name="Brown C.T."/>
            <person name="Hug L.A."/>
            <person name="Sharon I."/>
            <person name="Castelle C.J."/>
            <person name="Probst A.J."/>
            <person name="Thomas B.C."/>
            <person name="Singh A."/>
            <person name="Wilkins M.J."/>
            <person name="Karaoz U."/>
            <person name="Brodie E.L."/>
            <person name="Williams K.H."/>
            <person name="Hubbard S.S."/>
            <person name="Banfield J.F."/>
        </authorList>
    </citation>
    <scope>NUCLEOTIDE SEQUENCE [LARGE SCALE GENOMIC DNA]</scope>
</reference>
<accession>A0A1G2RP26</accession>
<dbReference type="EMBL" id="MHUH01000014">
    <property type="protein sequence ID" value="OHA73781.1"/>
    <property type="molecule type" value="Genomic_DNA"/>
</dbReference>
<comment type="similarity">
    <text evidence="1">Belongs to the ribonucleoside diphosphate reductase class-2 family.</text>
</comment>
<keyword evidence="4" id="KW-0547">Nucleotide-binding</keyword>
<dbReference type="AlphaFoldDB" id="A0A1G2RP26"/>
<dbReference type="GO" id="GO:0004748">
    <property type="term" value="F:ribonucleoside-diphosphate reductase activity, thioredoxin disulfide as acceptor"/>
    <property type="evidence" value="ECO:0007669"/>
    <property type="project" value="UniProtKB-EC"/>
</dbReference>
<evidence type="ECO:0000256" key="2">
    <source>
        <dbReference type="ARBA" id="ARBA00012274"/>
    </source>
</evidence>